<evidence type="ECO:0000256" key="4">
    <source>
        <dbReference type="ARBA" id="ARBA00023136"/>
    </source>
</evidence>
<dbReference type="AlphaFoldDB" id="A0A8X7XTG4"/>
<dbReference type="InterPro" id="IPR013783">
    <property type="entry name" value="Ig-like_fold"/>
</dbReference>
<keyword evidence="4" id="KW-0472">Membrane</keyword>
<dbReference type="Gene3D" id="2.60.40.10">
    <property type="entry name" value="Immunoglobulins"/>
    <property type="match status" value="1"/>
</dbReference>
<comment type="subcellular location">
    <subcellularLocation>
        <location evidence="1">Membrane</location>
        <topology evidence="1">Single-pass membrane protein</topology>
    </subcellularLocation>
</comment>
<dbReference type="SUPFAM" id="SSF48726">
    <property type="entry name" value="Immunoglobulin"/>
    <property type="match status" value="1"/>
</dbReference>
<dbReference type="InterPro" id="IPR051036">
    <property type="entry name" value="SIGLEC"/>
</dbReference>
<gene>
    <name evidence="6" type="primary">Siglec10</name>
    <name evidence="6" type="ORF">GTO96_0006633</name>
</gene>
<reference evidence="6 7" key="1">
    <citation type="journal article" date="2021" name="Cell">
        <title>Tracing the genetic footprints of vertebrate landing in non-teleost ray-finned fishes.</title>
        <authorList>
            <person name="Bi X."/>
            <person name="Wang K."/>
            <person name="Yang L."/>
            <person name="Pan H."/>
            <person name="Jiang H."/>
            <person name="Wei Q."/>
            <person name="Fang M."/>
            <person name="Yu H."/>
            <person name="Zhu C."/>
            <person name="Cai Y."/>
            <person name="He Y."/>
            <person name="Gan X."/>
            <person name="Zeng H."/>
            <person name="Yu D."/>
            <person name="Zhu Y."/>
            <person name="Jiang H."/>
            <person name="Qiu Q."/>
            <person name="Yang H."/>
            <person name="Zhang Y.E."/>
            <person name="Wang W."/>
            <person name="Zhu M."/>
            <person name="He S."/>
            <person name="Zhang G."/>
        </authorList>
    </citation>
    <scope>NUCLEOTIDE SEQUENCE [LARGE SCALE GENOMIC DNA]</scope>
    <source>
        <strain evidence="6">Bchr_013</strain>
    </source>
</reference>
<protein>
    <submittedName>
        <fullName evidence="6">SIG10 protein</fullName>
    </submittedName>
</protein>
<feature type="non-terminal residue" evidence="6">
    <location>
        <position position="1"/>
    </location>
</feature>
<evidence type="ECO:0000313" key="6">
    <source>
        <dbReference type="EMBL" id="KAG2470702.1"/>
    </source>
</evidence>
<feature type="chain" id="PRO_5036487345" evidence="5">
    <location>
        <begin position="20"/>
        <end position="143"/>
    </location>
</feature>
<dbReference type="GO" id="GO:0005886">
    <property type="term" value="C:plasma membrane"/>
    <property type="evidence" value="ECO:0007669"/>
    <property type="project" value="TreeGrafter"/>
</dbReference>
<dbReference type="EMBL" id="JAATIS010000094">
    <property type="protein sequence ID" value="KAG2470702.1"/>
    <property type="molecule type" value="Genomic_DNA"/>
</dbReference>
<organism evidence="6 7">
    <name type="scientific">Polypterus senegalus</name>
    <name type="common">Senegal bichir</name>
    <dbReference type="NCBI Taxonomy" id="55291"/>
    <lineage>
        <taxon>Eukaryota</taxon>
        <taxon>Metazoa</taxon>
        <taxon>Chordata</taxon>
        <taxon>Craniata</taxon>
        <taxon>Vertebrata</taxon>
        <taxon>Euteleostomi</taxon>
        <taxon>Actinopterygii</taxon>
        <taxon>Polypteriformes</taxon>
        <taxon>Polypteridae</taxon>
        <taxon>Polypterus</taxon>
    </lineage>
</organism>
<dbReference type="PANTHER" id="PTHR12035">
    <property type="entry name" value="SIALIC ACID BINDING IMMUNOGLOBULIN-LIKE LECTIN"/>
    <property type="match status" value="1"/>
</dbReference>
<dbReference type="Proteomes" id="UP000886611">
    <property type="component" value="Unassembled WGS sequence"/>
</dbReference>
<evidence type="ECO:0000256" key="1">
    <source>
        <dbReference type="ARBA" id="ARBA00004167"/>
    </source>
</evidence>
<keyword evidence="7" id="KW-1185">Reference proteome</keyword>
<dbReference type="InterPro" id="IPR036179">
    <property type="entry name" value="Ig-like_dom_sf"/>
</dbReference>
<feature type="signal peptide" evidence="5">
    <location>
        <begin position="1"/>
        <end position="19"/>
    </location>
</feature>
<dbReference type="GO" id="GO:0033691">
    <property type="term" value="F:sialic acid binding"/>
    <property type="evidence" value="ECO:0007669"/>
    <property type="project" value="TreeGrafter"/>
</dbReference>
<sequence length="143" mass="15689">MSFTETTVLLFGLIQGVLCAEWSVQMPQIIKAVNGSCVVIPCTFSVPDGQTGGGSRTVASWRRNSTTGQTLRTSGGDKKGQLPLVEVIGDMSANNCTSVMRETRKRHSDLYFFRTEYFNYTYPTGVFINITGLPRQTSHLPTG</sequence>
<name>A0A8X7XTG4_POLSE</name>
<evidence type="ECO:0000256" key="2">
    <source>
        <dbReference type="ARBA" id="ARBA00022692"/>
    </source>
</evidence>
<evidence type="ECO:0000313" key="7">
    <source>
        <dbReference type="Proteomes" id="UP000886611"/>
    </source>
</evidence>
<accession>A0A8X7XTG4</accession>
<keyword evidence="2" id="KW-0812">Transmembrane</keyword>
<evidence type="ECO:0000256" key="5">
    <source>
        <dbReference type="SAM" id="SignalP"/>
    </source>
</evidence>
<dbReference type="PANTHER" id="PTHR12035:SF125">
    <property type="entry name" value="SIALIC ACID-BINDING IG-LIKE LECTIN 5"/>
    <property type="match status" value="1"/>
</dbReference>
<feature type="non-terminal residue" evidence="6">
    <location>
        <position position="143"/>
    </location>
</feature>
<keyword evidence="5" id="KW-0732">Signal</keyword>
<comment type="caution">
    <text evidence="6">The sequence shown here is derived from an EMBL/GenBank/DDBJ whole genome shotgun (WGS) entry which is preliminary data.</text>
</comment>
<dbReference type="GO" id="GO:0007155">
    <property type="term" value="P:cell adhesion"/>
    <property type="evidence" value="ECO:0007669"/>
    <property type="project" value="TreeGrafter"/>
</dbReference>
<proteinExistence type="predicted"/>
<evidence type="ECO:0000256" key="3">
    <source>
        <dbReference type="ARBA" id="ARBA00022989"/>
    </source>
</evidence>
<keyword evidence="3" id="KW-1133">Transmembrane helix</keyword>